<evidence type="ECO:0000313" key="3">
    <source>
        <dbReference type="Proteomes" id="UP001148838"/>
    </source>
</evidence>
<feature type="chain" id="PRO_5046930433" evidence="1">
    <location>
        <begin position="20"/>
        <end position="210"/>
    </location>
</feature>
<reference evidence="2 3" key="1">
    <citation type="journal article" date="2022" name="Allergy">
        <title>Genome assembly and annotation of Periplaneta americana reveal a comprehensive cockroach allergen profile.</title>
        <authorList>
            <person name="Wang L."/>
            <person name="Xiong Q."/>
            <person name="Saelim N."/>
            <person name="Wang L."/>
            <person name="Nong W."/>
            <person name="Wan A.T."/>
            <person name="Shi M."/>
            <person name="Liu X."/>
            <person name="Cao Q."/>
            <person name="Hui J.H.L."/>
            <person name="Sookrung N."/>
            <person name="Leung T.F."/>
            <person name="Tungtrongchitr A."/>
            <person name="Tsui S.K.W."/>
        </authorList>
    </citation>
    <scope>NUCLEOTIDE SEQUENCE [LARGE SCALE GENOMIC DNA]</scope>
    <source>
        <strain evidence="2">PWHHKU_190912</strain>
    </source>
</reference>
<comment type="caution">
    <text evidence="2">The sequence shown here is derived from an EMBL/GenBank/DDBJ whole genome shotgun (WGS) entry which is preliminary data.</text>
</comment>
<proteinExistence type="predicted"/>
<accession>A0ABQ8S7M0</accession>
<keyword evidence="1" id="KW-0732">Signal</keyword>
<evidence type="ECO:0000313" key="2">
    <source>
        <dbReference type="EMBL" id="KAJ4429860.1"/>
    </source>
</evidence>
<keyword evidence="3" id="KW-1185">Reference proteome</keyword>
<feature type="signal peptide" evidence="1">
    <location>
        <begin position="1"/>
        <end position="19"/>
    </location>
</feature>
<name>A0ABQ8S7M0_PERAM</name>
<organism evidence="2 3">
    <name type="scientific">Periplaneta americana</name>
    <name type="common">American cockroach</name>
    <name type="synonym">Blatta americana</name>
    <dbReference type="NCBI Taxonomy" id="6978"/>
    <lineage>
        <taxon>Eukaryota</taxon>
        <taxon>Metazoa</taxon>
        <taxon>Ecdysozoa</taxon>
        <taxon>Arthropoda</taxon>
        <taxon>Hexapoda</taxon>
        <taxon>Insecta</taxon>
        <taxon>Pterygota</taxon>
        <taxon>Neoptera</taxon>
        <taxon>Polyneoptera</taxon>
        <taxon>Dictyoptera</taxon>
        <taxon>Blattodea</taxon>
        <taxon>Blattoidea</taxon>
        <taxon>Blattidae</taxon>
        <taxon>Blattinae</taxon>
        <taxon>Periplaneta</taxon>
    </lineage>
</organism>
<sequence length="210" mass="23824">MIRSLLSCISFLVTSRVESGLQTILGYVVRLCVSDFVRDCAYLLVFRTEPIRAQFIEKVCGTVCGRVSDWTCFGKTSSEGCNAKLGAKMANKNRNYPKRVRTPENIVRLQESLEQSPTKSQRRLSVQVGIKRTLCRNIIKKDLHLYAYKFTLLHPLKRPGVPVFRSKFSAVAGNKAKHIYVLNYDIDAADISGVYFLNDNLIFHIVTNKN</sequence>
<dbReference type="EMBL" id="JAJSOF020000033">
    <property type="protein sequence ID" value="KAJ4429860.1"/>
    <property type="molecule type" value="Genomic_DNA"/>
</dbReference>
<protein>
    <submittedName>
        <fullName evidence="2">Uncharacterized protein</fullName>
    </submittedName>
</protein>
<evidence type="ECO:0000256" key="1">
    <source>
        <dbReference type="SAM" id="SignalP"/>
    </source>
</evidence>
<gene>
    <name evidence="2" type="ORF">ANN_22064</name>
</gene>
<dbReference type="Proteomes" id="UP001148838">
    <property type="component" value="Unassembled WGS sequence"/>
</dbReference>